<dbReference type="Proteomes" id="UP000481861">
    <property type="component" value="Unassembled WGS sequence"/>
</dbReference>
<keyword evidence="2" id="KW-1185">Reference proteome</keyword>
<organism evidence="1 2">
    <name type="scientific">Massariosphaeria phaeospora</name>
    <dbReference type="NCBI Taxonomy" id="100035"/>
    <lineage>
        <taxon>Eukaryota</taxon>
        <taxon>Fungi</taxon>
        <taxon>Dikarya</taxon>
        <taxon>Ascomycota</taxon>
        <taxon>Pezizomycotina</taxon>
        <taxon>Dothideomycetes</taxon>
        <taxon>Pleosporomycetidae</taxon>
        <taxon>Pleosporales</taxon>
        <taxon>Pleosporales incertae sedis</taxon>
        <taxon>Massariosphaeria</taxon>
    </lineage>
</organism>
<proteinExistence type="predicted"/>
<evidence type="ECO:0000313" key="2">
    <source>
        <dbReference type="Proteomes" id="UP000481861"/>
    </source>
</evidence>
<sequence length="181" mass="21036">MYDIYLERALNTWDLQRKHNEVKHYVIVKSMRKEYLHTLDPLASNLGNFRQVRALQRACMNSKHYLYFATIAHHKEGPVQLNEHGEAVLGSLGASNPLYPFEDGKVEREYWTIERLHAVDNGQVFQKLNWGEEDELDEIPLDSDDINDKANCKEKAHPNSAYAGEDGILHHMWQHAVRLDV</sequence>
<reference evidence="1 2" key="1">
    <citation type="submission" date="2020-01" db="EMBL/GenBank/DDBJ databases">
        <authorList>
            <consortium name="DOE Joint Genome Institute"/>
            <person name="Haridas S."/>
            <person name="Albert R."/>
            <person name="Binder M."/>
            <person name="Bloem J."/>
            <person name="Labutti K."/>
            <person name="Salamov A."/>
            <person name="Andreopoulos B."/>
            <person name="Baker S.E."/>
            <person name="Barry K."/>
            <person name="Bills G."/>
            <person name="Bluhm B.H."/>
            <person name="Cannon C."/>
            <person name="Castanera R."/>
            <person name="Culley D.E."/>
            <person name="Daum C."/>
            <person name="Ezra D."/>
            <person name="Gonzalez J.B."/>
            <person name="Henrissat B."/>
            <person name="Kuo A."/>
            <person name="Liang C."/>
            <person name="Lipzen A."/>
            <person name="Lutzoni F."/>
            <person name="Magnuson J."/>
            <person name="Mondo S."/>
            <person name="Nolan M."/>
            <person name="Ohm R."/>
            <person name="Pangilinan J."/>
            <person name="Park H.-J.H."/>
            <person name="Ramirez L."/>
            <person name="Alfaro M."/>
            <person name="Sun H."/>
            <person name="Tritt A."/>
            <person name="Yoshinaga Y."/>
            <person name="Zwiers L.-H.L."/>
            <person name="Turgeon B.G."/>
            <person name="Goodwin S.B."/>
            <person name="Spatafora J.W."/>
            <person name="Crous P.W."/>
            <person name="Grigoriev I.V."/>
        </authorList>
    </citation>
    <scope>NUCLEOTIDE SEQUENCE [LARGE SCALE GENOMIC DNA]</scope>
    <source>
        <strain evidence="1 2">CBS 611.86</strain>
    </source>
</reference>
<evidence type="ECO:0000313" key="1">
    <source>
        <dbReference type="EMBL" id="KAF2870892.1"/>
    </source>
</evidence>
<dbReference type="AlphaFoldDB" id="A0A7C8I8M2"/>
<comment type="caution">
    <text evidence="1">The sequence shown here is derived from an EMBL/GenBank/DDBJ whole genome shotgun (WGS) entry which is preliminary data.</text>
</comment>
<name>A0A7C8I8M2_9PLEO</name>
<gene>
    <name evidence="1" type="ORF">BDV95DRAFT_70776</name>
</gene>
<accession>A0A7C8I8M2</accession>
<dbReference type="EMBL" id="JAADJZ010000013">
    <property type="protein sequence ID" value="KAF2870892.1"/>
    <property type="molecule type" value="Genomic_DNA"/>
</dbReference>
<protein>
    <submittedName>
        <fullName evidence="1">Uncharacterized protein</fullName>
    </submittedName>
</protein>